<dbReference type="Proteomes" id="UP000011295">
    <property type="component" value="Segment"/>
</dbReference>
<reference evidence="1 2" key="1">
    <citation type="journal article" date="2013" name="Nature">
        <title>Abundant SAR11 viruses in the ocean.</title>
        <authorList>
            <person name="Zhao Y."/>
            <person name="Temperton B."/>
            <person name="Thrash J.C."/>
            <person name="Schwalbach M.S."/>
            <person name="Vergin K.L."/>
            <person name="Landry Z.C."/>
            <person name="Ellisman M."/>
            <person name="Deerinck T."/>
            <person name="Sullivan M.B."/>
            <person name="Giovannoni S.J."/>
        </authorList>
    </citation>
    <scope>NUCLEOTIDE SEQUENCE [LARGE SCALE GENOMIC DNA]</scope>
</reference>
<proteinExistence type="predicted"/>
<dbReference type="RefSeq" id="YP_007517815.1">
    <property type="nucleotide sequence ID" value="NC_020483.1"/>
</dbReference>
<protein>
    <submittedName>
        <fullName evidence="1">Uncharacterized protein</fullName>
    </submittedName>
</protein>
<dbReference type="KEGG" id="vg:14697538"/>
<evidence type="ECO:0000313" key="1">
    <source>
        <dbReference type="EMBL" id="AGE60585.1"/>
    </source>
</evidence>
<accession>M1IPP9</accession>
<organism evidence="1 2">
    <name type="scientific">Pelagibacter phage HTVC019P</name>
    <dbReference type="NCBI Taxonomy" id="1283079"/>
    <lineage>
        <taxon>Viruses</taxon>
        <taxon>Duplodnaviria</taxon>
        <taxon>Heunggongvirae</taxon>
        <taxon>Uroviricota</taxon>
        <taxon>Caudoviricetes</taxon>
        <taxon>Autographivirales</taxon>
        <taxon>Pelagivirus</taxon>
        <taxon>Pelagivirus HTVC019P</taxon>
    </lineage>
</organism>
<dbReference type="GeneID" id="14697538"/>
<dbReference type="EMBL" id="KC465901">
    <property type="protein sequence ID" value="AGE60585.1"/>
    <property type="molecule type" value="Genomic_DNA"/>
</dbReference>
<sequence length="90" mass="10625">MEQNMTKKIYMSDEDKMMRDKSLTWSKPAIVTSKDYLKAQFEKLKTTKYGFSIKIFDGEGNSTNQMELTPNRVDELKEMFDESELLQLQQ</sequence>
<keyword evidence="2" id="KW-1185">Reference proteome</keyword>
<evidence type="ECO:0000313" key="2">
    <source>
        <dbReference type="Proteomes" id="UP000011295"/>
    </source>
</evidence>
<name>M1IPP9_9CAUD</name>